<dbReference type="EMBL" id="POUA01000006">
    <property type="protein sequence ID" value="PZG56326.1"/>
    <property type="molecule type" value="Genomic_DNA"/>
</dbReference>
<dbReference type="PANTHER" id="PTHR35807">
    <property type="entry name" value="TRANSCRIPTIONAL REGULATOR REDD-RELATED"/>
    <property type="match status" value="1"/>
</dbReference>
<evidence type="ECO:0000313" key="5">
    <source>
        <dbReference type="Proteomes" id="UP000248544"/>
    </source>
</evidence>
<dbReference type="InterPro" id="IPR036388">
    <property type="entry name" value="WH-like_DNA-bd_sf"/>
</dbReference>
<organism evidence="4 5">
    <name type="scientific">Spongiactinospora gelatinilytica</name>
    <dbReference type="NCBI Taxonomy" id="2666298"/>
    <lineage>
        <taxon>Bacteria</taxon>
        <taxon>Bacillati</taxon>
        <taxon>Actinomycetota</taxon>
        <taxon>Actinomycetes</taxon>
        <taxon>Streptosporangiales</taxon>
        <taxon>Streptosporangiaceae</taxon>
        <taxon>Spongiactinospora</taxon>
    </lineage>
</organism>
<sequence>MQKLCDNLARDALNGKSDNVANRFEEAQRFPEPHVGSPPVAKVPIPPQPKSRPDRDGVARRHPRPNQEAPAIDRRNENVRRSQPIVVDSPQPWTGGVGKKTHRAQGQKKAEHDRSQVKRTRPAKRTAPTRPPTTEPVPAHPSPTLSPATSNKKKMGRADPVDRQSVGVNVGSALLFGVMVMFGSALLARRLRSASHSRSVSLSPSEAGAVAVQRSPVDLTPTYSEADLEGASPSPPVHQDATPTPDIVADPPEEAAQNASAPSRGSSKAKVQVLGPLRVVVGAEEVSFRRTEGRDLFALLATSRDGESPETVIDRLWPDEGERGIRRLESAIRDINASMRQATGLAAEVKFVLKTGQRRRLAPVYFDVDWWRFEDSYVKSNTAENEADRLSALRQMVTLYQGPLLTDRDDLWCLPLRQAAADQAVNAALRLADLESRNDPYRALDVLTLAVDRIDPYNELLWCQMMTIQSEAGRLPAVRRTFQQMSERLAEIDAQPSRQVRQTYQRLLG</sequence>
<reference evidence="4 5" key="1">
    <citation type="submission" date="2018-01" db="EMBL/GenBank/DDBJ databases">
        <title>Draft genome sequence of Sphaerisporangium sp. 7K107.</title>
        <authorList>
            <person name="Sahin N."/>
            <person name="Saygin H."/>
            <person name="Ay H."/>
        </authorList>
    </citation>
    <scope>NUCLEOTIDE SEQUENCE [LARGE SCALE GENOMIC DNA]</scope>
    <source>
        <strain evidence="4 5">7K107</strain>
    </source>
</reference>
<feature type="compositionally biased region" description="Basic and acidic residues" evidence="1">
    <location>
        <begin position="71"/>
        <end position="80"/>
    </location>
</feature>
<name>A0A2W2H2M7_9ACTN</name>
<feature type="compositionally biased region" description="Polar residues" evidence="1">
    <location>
        <begin position="257"/>
        <end position="266"/>
    </location>
</feature>
<dbReference type="SUPFAM" id="SSF48452">
    <property type="entry name" value="TPR-like"/>
    <property type="match status" value="1"/>
</dbReference>
<feature type="compositionally biased region" description="Pro residues" evidence="1">
    <location>
        <begin position="129"/>
        <end position="141"/>
    </location>
</feature>
<dbReference type="Gene3D" id="1.25.40.10">
    <property type="entry name" value="Tetratricopeptide repeat domain"/>
    <property type="match status" value="1"/>
</dbReference>
<accession>A0A2W2H2M7</accession>
<comment type="caution">
    <text evidence="4">The sequence shown here is derived from an EMBL/GenBank/DDBJ whole genome shotgun (WGS) entry which is preliminary data.</text>
</comment>
<dbReference type="Pfam" id="PF03704">
    <property type="entry name" value="BTAD"/>
    <property type="match status" value="1"/>
</dbReference>
<feature type="compositionally biased region" description="Basic and acidic residues" evidence="1">
    <location>
        <begin position="23"/>
        <end position="32"/>
    </location>
</feature>
<keyword evidence="5" id="KW-1185">Reference proteome</keyword>
<dbReference type="InterPro" id="IPR051677">
    <property type="entry name" value="AfsR-DnrI-RedD_regulator"/>
</dbReference>
<feature type="region of interest" description="Disordered" evidence="1">
    <location>
        <begin position="1"/>
        <end position="160"/>
    </location>
</feature>
<dbReference type="InterPro" id="IPR005158">
    <property type="entry name" value="BTAD"/>
</dbReference>
<dbReference type="PANTHER" id="PTHR35807:SF2">
    <property type="entry name" value="TRANSCRIPTIONAL ACTIVATOR DOMAIN"/>
    <property type="match status" value="1"/>
</dbReference>
<feature type="region of interest" description="Disordered" evidence="1">
    <location>
        <begin position="223"/>
        <end position="267"/>
    </location>
</feature>
<protein>
    <recommendedName>
        <fullName evidence="3">Bacterial transcriptional activator domain-containing protein</fullName>
    </recommendedName>
</protein>
<dbReference type="SMART" id="SM01043">
    <property type="entry name" value="BTAD"/>
    <property type="match status" value="1"/>
</dbReference>
<dbReference type="AlphaFoldDB" id="A0A2W2H2M7"/>
<evidence type="ECO:0000256" key="1">
    <source>
        <dbReference type="SAM" id="MobiDB-lite"/>
    </source>
</evidence>
<dbReference type="Proteomes" id="UP000248544">
    <property type="component" value="Unassembled WGS sequence"/>
</dbReference>
<keyword evidence="2" id="KW-1133">Transmembrane helix</keyword>
<proteinExistence type="predicted"/>
<evidence type="ECO:0000313" key="4">
    <source>
        <dbReference type="EMBL" id="PZG56326.1"/>
    </source>
</evidence>
<gene>
    <name evidence="4" type="ORF">C1I98_01455</name>
</gene>
<evidence type="ECO:0000256" key="2">
    <source>
        <dbReference type="SAM" id="Phobius"/>
    </source>
</evidence>
<dbReference type="InterPro" id="IPR011990">
    <property type="entry name" value="TPR-like_helical_dom_sf"/>
</dbReference>
<keyword evidence="2" id="KW-0472">Membrane</keyword>
<dbReference type="Gene3D" id="1.10.10.10">
    <property type="entry name" value="Winged helix-like DNA-binding domain superfamily/Winged helix DNA-binding domain"/>
    <property type="match status" value="1"/>
</dbReference>
<evidence type="ECO:0000259" key="3">
    <source>
        <dbReference type="SMART" id="SM01043"/>
    </source>
</evidence>
<feature type="domain" description="Bacterial transcriptional activator" evidence="3">
    <location>
        <begin position="368"/>
        <end position="508"/>
    </location>
</feature>
<keyword evidence="2" id="KW-0812">Transmembrane</keyword>
<feature type="transmembrane region" description="Helical" evidence="2">
    <location>
        <begin position="166"/>
        <end position="188"/>
    </location>
</feature>